<name>A0AAD3DY26_9CHLO</name>
<comment type="pathway">
    <text evidence="2">Glycolipid biosynthesis; glycosylphosphatidylinositol-anchor biosynthesis.</text>
</comment>
<dbReference type="PANTHER" id="PTHR12982">
    <property type="entry name" value="PHOSPHATIDYLINOSITOL GLYCAN, CLASS C"/>
    <property type="match status" value="1"/>
</dbReference>
<keyword evidence="7" id="KW-0472">Membrane</keyword>
<evidence type="ECO:0000256" key="7">
    <source>
        <dbReference type="ARBA" id="ARBA00023136"/>
    </source>
</evidence>
<evidence type="ECO:0000256" key="1">
    <source>
        <dbReference type="ARBA" id="ARBA00004141"/>
    </source>
</evidence>
<reference evidence="8 9" key="1">
    <citation type="journal article" date="2021" name="Sci. Rep.">
        <title>Genome sequencing of the multicellular alga Astrephomene provides insights into convergent evolution of germ-soma differentiation.</title>
        <authorList>
            <person name="Yamashita S."/>
            <person name="Yamamoto K."/>
            <person name="Matsuzaki R."/>
            <person name="Suzuki S."/>
            <person name="Yamaguchi H."/>
            <person name="Hirooka S."/>
            <person name="Minakuchi Y."/>
            <person name="Miyagishima S."/>
            <person name="Kawachi M."/>
            <person name="Toyoda A."/>
            <person name="Nozaki H."/>
        </authorList>
    </citation>
    <scope>NUCLEOTIDE SEQUENCE [LARGE SCALE GENOMIC DNA]</scope>
    <source>
        <strain evidence="8 9">NIES-4017</strain>
    </source>
</reference>
<comment type="similarity">
    <text evidence="3">Belongs to the PIGC family.</text>
</comment>
<dbReference type="GO" id="GO:0006506">
    <property type="term" value="P:GPI anchor biosynthetic process"/>
    <property type="evidence" value="ECO:0007669"/>
    <property type="project" value="UniProtKB-KW"/>
</dbReference>
<protein>
    <submittedName>
        <fullName evidence="8">Uncharacterized protein</fullName>
    </submittedName>
</protein>
<comment type="caution">
    <text evidence="8">The sequence shown here is derived from an EMBL/GenBank/DDBJ whole genome shotgun (WGS) entry which is preliminary data.</text>
</comment>
<dbReference type="GO" id="GO:0000506">
    <property type="term" value="C:glycosylphosphatidylinositol-N-acetylglucosaminyltransferase (GPI-GnT) complex"/>
    <property type="evidence" value="ECO:0007669"/>
    <property type="project" value="TreeGrafter"/>
</dbReference>
<evidence type="ECO:0000256" key="5">
    <source>
        <dbReference type="ARBA" id="ARBA00022692"/>
    </source>
</evidence>
<comment type="subcellular location">
    <subcellularLocation>
        <location evidence="1">Membrane</location>
        <topology evidence="1">Multi-pass membrane protein</topology>
    </subcellularLocation>
</comment>
<organism evidence="8 9">
    <name type="scientific">Astrephomene gubernaculifera</name>
    <dbReference type="NCBI Taxonomy" id="47775"/>
    <lineage>
        <taxon>Eukaryota</taxon>
        <taxon>Viridiplantae</taxon>
        <taxon>Chlorophyta</taxon>
        <taxon>core chlorophytes</taxon>
        <taxon>Chlorophyceae</taxon>
        <taxon>CS clade</taxon>
        <taxon>Chlamydomonadales</taxon>
        <taxon>Astrephomenaceae</taxon>
        <taxon>Astrephomene</taxon>
    </lineage>
</organism>
<dbReference type="PANTHER" id="PTHR12982:SF0">
    <property type="entry name" value="PHOSPHATIDYLINOSITOL N-ACETYLGLUCOSAMINYLTRANSFERASE SUBUNIT C"/>
    <property type="match status" value="1"/>
</dbReference>
<keyword evidence="9" id="KW-1185">Reference proteome</keyword>
<keyword evidence="4" id="KW-0337">GPI-anchor biosynthesis</keyword>
<keyword evidence="5" id="KW-0812">Transmembrane</keyword>
<dbReference type="EMBL" id="BMAR01000035">
    <property type="protein sequence ID" value="GFR50129.1"/>
    <property type="molecule type" value="Genomic_DNA"/>
</dbReference>
<evidence type="ECO:0000313" key="9">
    <source>
        <dbReference type="Proteomes" id="UP001054857"/>
    </source>
</evidence>
<dbReference type="InterPro" id="IPR009450">
    <property type="entry name" value="Plno_GlcNAc_GPI2"/>
</dbReference>
<accession>A0AAD3DY26</accession>
<feature type="non-terminal residue" evidence="8">
    <location>
        <position position="110"/>
    </location>
</feature>
<evidence type="ECO:0000256" key="6">
    <source>
        <dbReference type="ARBA" id="ARBA00022989"/>
    </source>
</evidence>
<dbReference type="Pfam" id="PF06432">
    <property type="entry name" value="GPI2"/>
    <property type="match status" value="1"/>
</dbReference>
<evidence type="ECO:0000256" key="4">
    <source>
        <dbReference type="ARBA" id="ARBA00022502"/>
    </source>
</evidence>
<evidence type="ECO:0000256" key="3">
    <source>
        <dbReference type="ARBA" id="ARBA00008321"/>
    </source>
</evidence>
<keyword evidence="6" id="KW-1133">Transmembrane helix</keyword>
<dbReference type="Proteomes" id="UP001054857">
    <property type="component" value="Unassembled WGS sequence"/>
</dbReference>
<evidence type="ECO:0000256" key="2">
    <source>
        <dbReference type="ARBA" id="ARBA00004687"/>
    </source>
</evidence>
<sequence>MPYEQATTGTRELFGAGKGLSRNMSAKWSKVLWKRQPFPDNYTDHTFLQQLVVNAAVPPRSYWPVALASAAVTQQLACALVAAVVPLLLHSGVLRAGQLLAACGGLLAAG</sequence>
<proteinExistence type="inferred from homology"/>
<evidence type="ECO:0000313" key="8">
    <source>
        <dbReference type="EMBL" id="GFR50129.1"/>
    </source>
</evidence>
<gene>
    <name evidence="8" type="ORF">Agub_g12280</name>
</gene>
<dbReference type="AlphaFoldDB" id="A0AAD3DY26"/>